<dbReference type="SUPFAM" id="SSF53335">
    <property type="entry name" value="S-adenosyl-L-methionine-dependent methyltransferases"/>
    <property type="match status" value="1"/>
</dbReference>
<dbReference type="Proteomes" id="UP000231658">
    <property type="component" value="Unassembled WGS sequence"/>
</dbReference>
<dbReference type="PANTHER" id="PTHR20974">
    <property type="entry name" value="UPF0585 PROTEIN CG18661"/>
    <property type="match status" value="1"/>
</dbReference>
<dbReference type="Pfam" id="PF06080">
    <property type="entry name" value="DUF938"/>
    <property type="match status" value="1"/>
</dbReference>
<evidence type="ECO:0000313" key="2">
    <source>
        <dbReference type="Proteomes" id="UP000231658"/>
    </source>
</evidence>
<sequence>MPHRLFYPATQRNRDAIFSILKQFLPQQGNVLEIASGSGEHVIHFAQSCPDLNWQPSDLDPDCLKSIQSWIEHTGLKNIHSPLSLDTTSNANWPQTELDALICINMIHISPWEATIALMKKAAHYLKEDGFLYLYGPYKRNSQHTAPSNVAFEQWLKEKDPRFGVRAMEEVEAEAAKNGLKLAHVYDMPANNFSLVFHPA</sequence>
<reference evidence="1 2" key="1">
    <citation type="submission" date="2016-07" db="EMBL/GenBank/DDBJ databases">
        <authorList>
            <person name="Lefevre C.T."/>
        </authorList>
    </citation>
    <scope>NUCLEOTIDE SEQUENCE [LARGE SCALE GENOMIC DNA]</scope>
    <source>
        <strain evidence="1">PR1</strain>
    </source>
</reference>
<dbReference type="STRING" id="1867952.MTBPR1_40086"/>
<keyword evidence="2" id="KW-1185">Reference proteome</keyword>
<proteinExistence type="predicted"/>
<dbReference type="EMBL" id="FLYE01000034">
    <property type="protein sequence ID" value="SCA57063.1"/>
    <property type="molecule type" value="Genomic_DNA"/>
</dbReference>
<dbReference type="InterPro" id="IPR029063">
    <property type="entry name" value="SAM-dependent_MTases_sf"/>
</dbReference>
<dbReference type="Gene3D" id="3.40.50.150">
    <property type="entry name" value="Vaccinia Virus protein VP39"/>
    <property type="match status" value="1"/>
</dbReference>
<evidence type="ECO:0000313" key="1">
    <source>
        <dbReference type="EMBL" id="SCA57063.1"/>
    </source>
</evidence>
<dbReference type="PANTHER" id="PTHR20974:SF0">
    <property type="entry name" value="UPF0585 PROTEIN CG18661"/>
    <property type="match status" value="1"/>
</dbReference>
<accession>A0A1C3RIH2</accession>
<organism evidence="1 2">
    <name type="scientific">Candidatus Terasakiella magnetica</name>
    <dbReference type="NCBI Taxonomy" id="1867952"/>
    <lineage>
        <taxon>Bacteria</taxon>
        <taxon>Pseudomonadati</taxon>
        <taxon>Pseudomonadota</taxon>
        <taxon>Alphaproteobacteria</taxon>
        <taxon>Rhodospirillales</taxon>
        <taxon>Terasakiellaceae</taxon>
        <taxon>Terasakiella</taxon>
    </lineage>
</organism>
<protein>
    <recommendedName>
        <fullName evidence="3">SAM-dependent methyltransferase</fullName>
    </recommendedName>
</protein>
<gene>
    <name evidence="1" type="ORF">MTBPR1_40086</name>
</gene>
<evidence type="ECO:0008006" key="3">
    <source>
        <dbReference type="Google" id="ProtNLM"/>
    </source>
</evidence>
<dbReference type="AlphaFoldDB" id="A0A1C3RIH2"/>
<dbReference type="RefSeq" id="WP_069189124.1">
    <property type="nucleotide sequence ID" value="NZ_FLYE01000034.1"/>
</dbReference>
<dbReference type="OrthoDB" id="5525831at2"/>
<name>A0A1C3RIH2_9PROT</name>
<dbReference type="InterPro" id="IPR010342">
    <property type="entry name" value="DUF938"/>
</dbReference>